<feature type="signal peptide" evidence="1">
    <location>
        <begin position="1"/>
        <end position="24"/>
    </location>
</feature>
<evidence type="ECO:0000313" key="3">
    <source>
        <dbReference type="Proteomes" id="UP000007266"/>
    </source>
</evidence>
<dbReference type="KEGG" id="tca:103315099"/>
<sequence length="109" mass="11414">MNTLIFSTALIALSSVVLIDNALSLSCISSACDTIDCRPITECGPGEIKAKGGHCLCCDFCKKIIGEGETCAKNVPMSNQLSDSVVCGEGLLCHEGKCQKSQEVLKATT</sequence>
<gene>
    <name evidence="2" type="primary">AUGUSTUS-3.0.2_31744</name>
    <name evidence="2" type="ORF">TcasGA2_TC031744</name>
</gene>
<accession>A0A139W9N1</accession>
<dbReference type="OrthoDB" id="6752135at2759"/>
<evidence type="ECO:0000313" key="2">
    <source>
        <dbReference type="EMBL" id="KYB24619.1"/>
    </source>
</evidence>
<protein>
    <submittedName>
        <fullName evidence="2">Uncharacterized protein</fullName>
    </submittedName>
</protein>
<proteinExistence type="predicted"/>
<organism evidence="2 3">
    <name type="scientific">Tribolium castaneum</name>
    <name type="common">Red flour beetle</name>
    <dbReference type="NCBI Taxonomy" id="7070"/>
    <lineage>
        <taxon>Eukaryota</taxon>
        <taxon>Metazoa</taxon>
        <taxon>Ecdysozoa</taxon>
        <taxon>Arthropoda</taxon>
        <taxon>Hexapoda</taxon>
        <taxon>Insecta</taxon>
        <taxon>Pterygota</taxon>
        <taxon>Neoptera</taxon>
        <taxon>Endopterygota</taxon>
        <taxon>Coleoptera</taxon>
        <taxon>Polyphaga</taxon>
        <taxon>Cucujiformia</taxon>
        <taxon>Tenebrionidae</taxon>
        <taxon>Tenebrionidae incertae sedis</taxon>
        <taxon>Tribolium</taxon>
    </lineage>
</organism>
<feature type="chain" id="PRO_5007299573" evidence="1">
    <location>
        <begin position="25"/>
        <end position="109"/>
    </location>
</feature>
<reference evidence="2 3" key="1">
    <citation type="journal article" date="2008" name="Nature">
        <title>The genome of the model beetle and pest Tribolium castaneum.</title>
        <authorList>
            <consortium name="Tribolium Genome Sequencing Consortium"/>
            <person name="Richards S."/>
            <person name="Gibbs R.A."/>
            <person name="Weinstock G.M."/>
            <person name="Brown S.J."/>
            <person name="Denell R."/>
            <person name="Beeman R.W."/>
            <person name="Gibbs R."/>
            <person name="Beeman R.W."/>
            <person name="Brown S.J."/>
            <person name="Bucher G."/>
            <person name="Friedrich M."/>
            <person name="Grimmelikhuijzen C.J."/>
            <person name="Klingler M."/>
            <person name="Lorenzen M."/>
            <person name="Richards S."/>
            <person name="Roth S."/>
            <person name="Schroder R."/>
            <person name="Tautz D."/>
            <person name="Zdobnov E.M."/>
            <person name="Muzny D."/>
            <person name="Gibbs R.A."/>
            <person name="Weinstock G.M."/>
            <person name="Attaway T."/>
            <person name="Bell S."/>
            <person name="Buhay C.J."/>
            <person name="Chandrabose M.N."/>
            <person name="Chavez D."/>
            <person name="Clerk-Blankenburg K.P."/>
            <person name="Cree A."/>
            <person name="Dao M."/>
            <person name="Davis C."/>
            <person name="Chacko J."/>
            <person name="Dinh H."/>
            <person name="Dugan-Rocha S."/>
            <person name="Fowler G."/>
            <person name="Garner T.T."/>
            <person name="Garnes J."/>
            <person name="Gnirke A."/>
            <person name="Hawes A."/>
            <person name="Hernandez J."/>
            <person name="Hines S."/>
            <person name="Holder M."/>
            <person name="Hume J."/>
            <person name="Jhangiani S.N."/>
            <person name="Joshi V."/>
            <person name="Khan Z.M."/>
            <person name="Jackson L."/>
            <person name="Kovar C."/>
            <person name="Kowis A."/>
            <person name="Lee S."/>
            <person name="Lewis L.R."/>
            <person name="Margolis J."/>
            <person name="Morgan M."/>
            <person name="Nazareth L.V."/>
            <person name="Nguyen N."/>
            <person name="Okwuonu G."/>
            <person name="Parker D."/>
            <person name="Richards S."/>
            <person name="Ruiz S.J."/>
            <person name="Santibanez J."/>
            <person name="Savard J."/>
            <person name="Scherer S.E."/>
            <person name="Schneider B."/>
            <person name="Sodergren E."/>
            <person name="Tautz D."/>
            <person name="Vattahil S."/>
            <person name="Villasana D."/>
            <person name="White C.S."/>
            <person name="Wright R."/>
            <person name="Park Y."/>
            <person name="Beeman R.W."/>
            <person name="Lord J."/>
            <person name="Oppert B."/>
            <person name="Lorenzen M."/>
            <person name="Brown S."/>
            <person name="Wang L."/>
            <person name="Savard J."/>
            <person name="Tautz D."/>
            <person name="Richards S."/>
            <person name="Weinstock G."/>
            <person name="Gibbs R.A."/>
            <person name="Liu Y."/>
            <person name="Worley K."/>
            <person name="Weinstock G."/>
            <person name="Elsik C.G."/>
            <person name="Reese J.T."/>
            <person name="Elhaik E."/>
            <person name="Landan G."/>
            <person name="Graur D."/>
            <person name="Arensburger P."/>
            <person name="Atkinson P."/>
            <person name="Beeman R.W."/>
            <person name="Beidler J."/>
            <person name="Brown S.J."/>
            <person name="Demuth J.P."/>
            <person name="Drury D.W."/>
            <person name="Du Y.Z."/>
            <person name="Fujiwara H."/>
            <person name="Lorenzen M."/>
            <person name="Maselli V."/>
            <person name="Osanai M."/>
            <person name="Park Y."/>
            <person name="Robertson H.M."/>
            <person name="Tu Z."/>
            <person name="Wang J.J."/>
            <person name="Wang S."/>
            <person name="Richards S."/>
            <person name="Song H."/>
            <person name="Zhang L."/>
            <person name="Sodergren E."/>
            <person name="Werner D."/>
            <person name="Stanke M."/>
            <person name="Morgenstern B."/>
            <person name="Solovyev V."/>
            <person name="Kosarev P."/>
            <person name="Brown G."/>
            <person name="Chen H.C."/>
            <person name="Ermolaeva O."/>
            <person name="Hlavina W."/>
            <person name="Kapustin Y."/>
            <person name="Kiryutin B."/>
            <person name="Kitts P."/>
            <person name="Maglott D."/>
            <person name="Pruitt K."/>
            <person name="Sapojnikov V."/>
            <person name="Souvorov A."/>
            <person name="Mackey A.J."/>
            <person name="Waterhouse R.M."/>
            <person name="Wyder S."/>
            <person name="Zdobnov E.M."/>
            <person name="Zdobnov E.M."/>
            <person name="Wyder S."/>
            <person name="Kriventseva E.V."/>
            <person name="Kadowaki T."/>
            <person name="Bork P."/>
            <person name="Aranda M."/>
            <person name="Bao R."/>
            <person name="Beermann A."/>
            <person name="Berns N."/>
            <person name="Bolognesi R."/>
            <person name="Bonneton F."/>
            <person name="Bopp D."/>
            <person name="Brown S.J."/>
            <person name="Bucher G."/>
            <person name="Butts T."/>
            <person name="Chaumot A."/>
            <person name="Denell R.E."/>
            <person name="Ferrier D.E."/>
            <person name="Friedrich M."/>
            <person name="Gordon C.M."/>
            <person name="Jindra M."/>
            <person name="Klingler M."/>
            <person name="Lan Q."/>
            <person name="Lattorff H.M."/>
            <person name="Laudet V."/>
            <person name="von Levetsow C."/>
            <person name="Liu Z."/>
            <person name="Lutz R."/>
            <person name="Lynch J.A."/>
            <person name="da Fonseca R.N."/>
            <person name="Posnien N."/>
            <person name="Reuter R."/>
            <person name="Roth S."/>
            <person name="Savard J."/>
            <person name="Schinko J.B."/>
            <person name="Schmitt C."/>
            <person name="Schoppmeier M."/>
            <person name="Schroder R."/>
            <person name="Shippy T.D."/>
            <person name="Simonnet F."/>
            <person name="Marques-Souza H."/>
            <person name="Tautz D."/>
            <person name="Tomoyasu Y."/>
            <person name="Trauner J."/>
            <person name="Van der Zee M."/>
            <person name="Vervoort M."/>
            <person name="Wittkopp N."/>
            <person name="Wimmer E.A."/>
            <person name="Yang X."/>
            <person name="Jones A.K."/>
            <person name="Sattelle D.B."/>
            <person name="Ebert P.R."/>
            <person name="Nelson D."/>
            <person name="Scott J.G."/>
            <person name="Beeman R.W."/>
            <person name="Muthukrishnan S."/>
            <person name="Kramer K.J."/>
            <person name="Arakane Y."/>
            <person name="Beeman R.W."/>
            <person name="Zhu Q."/>
            <person name="Hogenkamp D."/>
            <person name="Dixit R."/>
            <person name="Oppert B."/>
            <person name="Jiang H."/>
            <person name="Zou Z."/>
            <person name="Marshall J."/>
            <person name="Elpidina E."/>
            <person name="Vinokurov K."/>
            <person name="Oppert C."/>
            <person name="Zou Z."/>
            <person name="Evans J."/>
            <person name="Lu Z."/>
            <person name="Zhao P."/>
            <person name="Sumathipala N."/>
            <person name="Altincicek B."/>
            <person name="Vilcinskas A."/>
            <person name="Williams M."/>
            <person name="Hultmark D."/>
            <person name="Hetru C."/>
            <person name="Jiang H."/>
            <person name="Grimmelikhuijzen C.J."/>
            <person name="Hauser F."/>
            <person name="Cazzamali G."/>
            <person name="Williamson M."/>
            <person name="Park Y."/>
            <person name="Li B."/>
            <person name="Tanaka Y."/>
            <person name="Predel R."/>
            <person name="Neupert S."/>
            <person name="Schachtner J."/>
            <person name="Verleyen P."/>
            <person name="Raible F."/>
            <person name="Bork P."/>
            <person name="Friedrich M."/>
            <person name="Walden K.K."/>
            <person name="Robertson H.M."/>
            <person name="Angeli S."/>
            <person name="Foret S."/>
            <person name="Bucher G."/>
            <person name="Schuetz S."/>
            <person name="Maleszka R."/>
            <person name="Wimmer E.A."/>
            <person name="Beeman R.W."/>
            <person name="Lorenzen M."/>
            <person name="Tomoyasu Y."/>
            <person name="Miller S.C."/>
            <person name="Grossmann D."/>
            <person name="Bucher G."/>
        </authorList>
    </citation>
    <scope>NUCLEOTIDE SEQUENCE [LARGE SCALE GENOMIC DNA]</scope>
    <source>
        <strain evidence="2 3">Georgia GA2</strain>
    </source>
</reference>
<keyword evidence="3" id="KW-1185">Reference proteome</keyword>
<keyword evidence="1" id="KW-0732">Signal</keyword>
<dbReference type="AlphaFoldDB" id="A0A139W9N1"/>
<reference evidence="2 3" key="2">
    <citation type="journal article" date="2010" name="Nucleic Acids Res.">
        <title>BeetleBase in 2010: revisions to provide comprehensive genomic information for Tribolium castaneum.</title>
        <authorList>
            <person name="Kim H.S."/>
            <person name="Murphy T."/>
            <person name="Xia J."/>
            <person name="Caragea D."/>
            <person name="Park Y."/>
            <person name="Beeman R.W."/>
            <person name="Lorenzen M.D."/>
            <person name="Butcher S."/>
            <person name="Manak J.R."/>
            <person name="Brown S.J."/>
        </authorList>
    </citation>
    <scope>NUCLEOTIDE SEQUENCE [LARGE SCALE GENOMIC DNA]</scope>
    <source>
        <strain evidence="2 3">Georgia GA2</strain>
    </source>
</reference>
<dbReference type="EMBL" id="KQ972166">
    <property type="protein sequence ID" value="KYB24619.1"/>
    <property type="molecule type" value="Genomic_DNA"/>
</dbReference>
<name>A0A139W9N1_TRICA</name>
<dbReference type="Proteomes" id="UP000007266">
    <property type="component" value="Unassembled WGS sequence"/>
</dbReference>
<dbReference type="InParanoid" id="A0A139W9N1"/>
<evidence type="ECO:0000256" key="1">
    <source>
        <dbReference type="SAM" id="SignalP"/>
    </source>
</evidence>